<reference evidence="1 2" key="1">
    <citation type="submission" date="2020-08" db="EMBL/GenBank/DDBJ databases">
        <title>Sequencing the genomes of 1000 actinobacteria strains.</title>
        <authorList>
            <person name="Klenk H.-P."/>
        </authorList>
    </citation>
    <scope>NUCLEOTIDE SEQUENCE [LARGE SCALE GENOMIC DNA]</scope>
    <source>
        <strain evidence="1 2">DSM 43851</strain>
    </source>
</reference>
<dbReference type="RefSeq" id="WP_221338290.1">
    <property type="nucleotide sequence ID" value="NZ_BAAAWY010000061.1"/>
</dbReference>
<name>A0A7W9NKJ2_9PSEU</name>
<evidence type="ECO:0008006" key="3">
    <source>
        <dbReference type="Google" id="ProtNLM"/>
    </source>
</evidence>
<evidence type="ECO:0000313" key="1">
    <source>
        <dbReference type="EMBL" id="MBB5896692.1"/>
    </source>
</evidence>
<dbReference type="Proteomes" id="UP000585638">
    <property type="component" value="Unassembled WGS sequence"/>
</dbReference>
<evidence type="ECO:0000313" key="2">
    <source>
        <dbReference type="Proteomes" id="UP000585638"/>
    </source>
</evidence>
<accession>A0A7W9NKJ2</accession>
<comment type="caution">
    <text evidence="1">The sequence shown here is derived from an EMBL/GenBank/DDBJ whole genome shotgun (WGS) entry which is preliminary data.</text>
</comment>
<protein>
    <recommendedName>
        <fullName evidence="3">DDE superfamily endonuclease</fullName>
    </recommendedName>
</protein>
<proteinExistence type="predicted"/>
<organism evidence="1 2">
    <name type="scientific">Kutzneria kofuensis</name>
    <dbReference type="NCBI Taxonomy" id="103725"/>
    <lineage>
        <taxon>Bacteria</taxon>
        <taxon>Bacillati</taxon>
        <taxon>Actinomycetota</taxon>
        <taxon>Actinomycetes</taxon>
        <taxon>Pseudonocardiales</taxon>
        <taxon>Pseudonocardiaceae</taxon>
        <taxon>Kutzneria</taxon>
    </lineage>
</organism>
<sequence length="68" mass="7281">MARLQAALDAGPAAYGRTEDQRWTLARIALPIGRLFSAPELNPVEGAWSHLKRGLGNLATRGVDQLAA</sequence>
<gene>
    <name evidence="1" type="ORF">BJ998_007888</name>
</gene>
<keyword evidence="2" id="KW-1185">Reference proteome</keyword>
<dbReference type="AlphaFoldDB" id="A0A7W9NKJ2"/>
<dbReference type="EMBL" id="JACHIR010000001">
    <property type="protein sequence ID" value="MBB5896692.1"/>
    <property type="molecule type" value="Genomic_DNA"/>
</dbReference>